<evidence type="ECO:0000256" key="1">
    <source>
        <dbReference type="ARBA" id="ARBA00001933"/>
    </source>
</evidence>
<dbReference type="Gene3D" id="3.90.1150.10">
    <property type="entry name" value="Aspartate Aminotransferase, domain 1"/>
    <property type="match status" value="1"/>
</dbReference>
<gene>
    <name evidence="3" type="primary">metZ</name>
    <name evidence="5" type="ORF">GCM10009431_28930</name>
</gene>
<dbReference type="Gene3D" id="3.40.640.10">
    <property type="entry name" value="Type I PLP-dependent aspartate aminotransferase-like (Major domain)"/>
    <property type="match status" value="1"/>
</dbReference>
<accession>A0ABP3VAI0</accession>
<dbReference type="InterPro" id="IPR015422">
    <property type="entry name" value="PyrdxlP-dep_Trfase_small"/>
</dbReference>
<sequence>MSKENHFETQAIRTQMERSQYLEHSTPLHLTSSFVFEDAEDMRASFAEEKERNIYSRFTNPNTSEFVDKICKLEGAEAGYAYATGMSAVFSTFAALLNAGDHVVSCRSVFGSTHSLFTKFLPKWNIETSYFKVNEIDKIESLIQPNTKILYAETPTNPAVDILDLELLGNIAKKHNLLLVIDNCFATPYLQNPIKFGADLVIHSATKLIDGQGRVLGGVTVGKADLIREIYLFSRNTGPALSPFNAWVLSKSLETLSVRVDRHCENALKVAEFLESHKNVQLVKYPFLKSHPQYDIAKKQMKKGGNIVAFEIKGGIEAGRQFLNKLQLLSLSANLGDTRSIATHPASTTHSKLNEADRLEVGISDGLVRVSVGLEHYEDIIADLNQALG</sequence>
<reference evidence="6" key="1">
    <citation type="journal article" date="2019" name="Int. J. Syst. Evol. Microbiol.">
        <title>The Global Catalogue of Microorganisms (GCM) 10K type strain sequencing project: providing services to taxonomists for standard genome sequencing and annotation.</title>
        <authorList>
            <consortium name="The Broad Institute Genomics Platform"/>
            <consortium name="The Broad Institute Genome Sequencing Center for Infectious Disease"/>
            <person name="Wu L."/>
            <person name="Ma J."/>
        </authorList>
    </citation>
    <scope>NUCLEOTIDE SEQUENCE [LARGE SCALE GENOMIC DNA]</scope>
    <source>
        <strain evidence="6">JCM 15976</strain>
    </source>
</reference>
<evidence type="ECO:0000256" key="2">
    <source>
        <dbReference type="ARBA" id="ARBA00022898"/>
    </source>
</evidence>
<keyword evidence="6" id="KW-1185">Reference proteome</keyword>
<keyword evidence="3" id="KW-0028">Amino-acid biosynthesis</keyword>
<dbReference type="SUPFAM" id="SSF53383">
    <property type="entry name" value="PLP-dependent transferases"/>
    <property type="match status" value="1"/>
</dbReference>
<comment type="function">
    <text evidence="3">Catalyzes the formation of L-homocysteine from O-succinyl-L-homoserine (OSHS) and hydrogen sulfide.</text>
</comment>
<protein>
    <recommendedName>
        <fullName evidence="3">O-succinylhomoserine sulfhydrylase</fullName>
        <shortName evidence="3">OSH sulfhydrylase</shortName>
        <shortName evidence="3">OSHS sulfhydrylase</shortName>
        <ecNumber evidence="3">2.5.1.-</ecNumber>
    </recommendedName>
</protein>
<dbReference type="HAMAP" id="MF_02056">
    <property type="entry name" value="MetZ"/>
    <property type="match status" value="1"/>
</dbReference>
<comment type="catalytic activity">
    <reaction evidence="3">
        <text>O-succinyl-L-homoserine + hydrogen sulfide = L-homocysteine + succinate</text>
        <dbReference type="Rhea" id="RHEA:27826"/>
        <dbReference type="ChEBI" id="CHEBI:29919"/>
        <dbReference type="ChEBI" id="CHEBI:30031"/>
        <dbReference type="ChEBI" id="CHEBI:57661"/>
        <dbReference type="ChEBI" id="CHEBI:58199"/>
    </reaction>
</comment>
<comment type="similarity">
    <text evidence="3">Belongs to the trans-sulfuration enzymes family. MetZ subfamily.</text>
</comment>
<dbReference type="EC" id="2.5.1.-" evidence="3"/>
<comment type="cofactor">
    <cofactor evidence="1 3 4">
        <name>pyridoxal 5'-phosphate</name>
        <dbReference type="ChEBI" id="CHEBI:597326"/>
    </cofactor>
</comment>
<keyword evidence="2 3" id="KW-0663">Pyridoxal phosphate</keyword>
<evidence type="ECO:0000313" key="6">
    <source>
        <dbReference type="Proteomes" id="UP001500736"/>
    </source>
</evidence>
<evidence type="ECO:0000313" key="5">
    <source>
        <dbReference type="EMBL" id="GAA0749407.1"/>
    </source>
</evidence>
<feature type="modified residue" description="N6-(pyridoxal phosphate)lysine" evidence="3">
    <location>
        <position position="207"/>
    </location>
</feature>
<dbReference type="InterPro" id="IPR015421">
    <property type="entry name" value="PyrdxlP-dep_Trfase_major"/>
</dbReference>
<keyword evidence="3" id="KW-0486">Methionine biosynthesis</keyword>
<dbReference type="PANTHER" id="PTHR11808">
    <property type="entry name" value="TRANS-SULFURATION ENZYME FAMILY MEMBER"/>
    <property type="match status" value="1"/>
</dbReference>
<dbReference type="PIRSF" id="PIRSF001434">
    <property type="entry name" value="CGS"/>
    <property type="match status" value="1"/>
</dbReference>
<dbReference type="InterPro" id="IPR006234">
    <property type="entry name" value="O-succ-hSer_sulfhydrylase"/>
</dbReference>
<dbReference type="RefSeq" id="WP_262733476.1">
    <property type="nucleotide sequence ID" value="NZ_BAAAGF010000005.1"/>
</dbReference>
<dbReference type="InterPro" id="IPR015424">
    <property type="entry name" value="PyrdxlP-dep_Trfase"/>
</dbReference>
<dbReference type="InterPro" id="IPR000277">
    <property type="entry name" value="Cys/Met-Metab_PyrdxlP-dep_enz"/>
</dbReference>
<proteinExistence type="inferred from homology"/>
<dbReference type="Pfam" id="PF01053">
    <property type="entry name" value="Cys_Met_Meta_PP"/>
    <property type="match status" value="1"/>
</dbReference>
<dbReference type="PANTHER" id="PTHR11808:SF80">
    <property type="entry name" value="CYSTATHIONINE GAMMA-LYASE"/>
    <property type="match status" value="1"/>
</dbReference>
<keyword evidence="3" id="KW-0808">Transferase</keyword>
<name>A0ABP3VAI0_9FLAO</name>
<comment type="subunit">
    <text evidence="3">Homotetramer.</text>
</comment>
<dbReference type="CDD" id="cd00614">
    <property type="entry name" value="CGS_like"/>
    <property type="match status" value="1"/>
</dbReference>
<organism evidence="5 6">
    <name type="scientific">Gaetbulibacter jejuensis</name>
    <dbReference type="NCBI Taxonomy" id="584607"/>
    <lineage>
        <taxon>Bacteria</taxon>
        <taxon>Pseudomonadati</taxon>
        <taxon>Bacteroidota</taxon>
        <taxon>Flavobacteriia</taxon>
        <taxon>Flavobacteriales</taxon>
        <taxon>Flavobacteriaceae</taxon>
        <taxon>Gaetbulibacter</taxon>
    </lineage>
</organism>
<dbReference type="Proteomes" id="UP001500736">
    <property type="component" value="Unassembled WGS sequence"/>
</dbReference>
<dbReference type="EMBL" id="BAAAGF010000005">
    <property type="protein sequence ID" value="GAA0749407.1"/>
    <property type="molecule type" value="Genomic_DNA"/>
</dbReference>
<comment type="caution">
    <text evidence="5">The sequence shown here is derived from an EMBL/GenBank/DDBJ whole genome shotgun (WGS) entry which is preliminary data.</text>
</comment>
<evidence type="ECO:0000256" key="4">
    <source>
        <dbReference type="RuleBase" id="RU362118"/>
    </source>
</evidence>
<evidence type="ECO:0000256" key="3">
    <source>
        <dbReference type="HAMAP-Rule" id="MF_02056"/>
    </source>
</evidence>
<comment type="pathway">
    <text evidence="3">Amino-acid biosynthesis; L-methionine biosynthesis via de novo pathway; L-homocysteine from O-succinyl-L-homoserine: step 1/1.</text>
</comment>